<organism evidence="1 2">
    <name type="scientific">Macrosiphum euphorbiae</name>
    <name type="common">potato aphid</name>
    <dbReference type="NCBI Taxonomy" id="13131"/>
    <lineage>
        <taxon>Eukaryota</taxon>
        <taxon>Metazoa</taxon>
        <taxon>Ecdysozoa</taxon>
        <taxon>Arthropoda</taxon>
        <taxon>Hexapoda</taxon>
        <taxon>Insecta</taxon>
        <taxon>Pterygota</taxon>
        <taxon>Neoptera</taxon>
        <taxon>Paraneoptera</taxon>
        <taxon>Hemiptera</taxon>
        <taxon>Sternorrhyncha</taxon>
        <taxon>Aphidomorpha</taxon>
        <taxon>Aphidoidea</taxon>
        <taxon>Aphididae</taxon>
        <taxon>Macrosiphini</taxon>
        <taxon>Macrosiphum</taxon>
    </lineage>
</organism>
<dbReference type="AlphaFoldDB" id="A0AAV0XXD1"/>
<evidence type="ECO:0000313" key="2">
    <source>
        <dbReference type="Proteomes" id="UP001160148"/>
    </source>
</evidence>
<proteinExistence type="predicted"/>
<comment type="caution">
    <text evidence="1">The sequence shown here is derived from an EMBL/GenBank/DDBJ whole genome shotgun (WGS) entry which is preliminary data.</text>
</comment>
<gene>
    <name evidence="1" type="ORF">MEUPH1_LOCUS25817</name>
</gene>
<keyword evidence="2" id="KW-1185">Reference proteome</keyword>
<reference evidence="1 2" key="1">
    <citation type="submission" date="2023-01" db="EMBL/GenBank/DDBJ databases">
        <authorList>
            <person name="Whitehead M."/>
        </authorList>
    </citation>
    <scope>NUCLEOTIDE SEQUENCE [LARGE SCALE GENOMIC DNA]</scope>
</reference>
<sequence length="113" mass="13079">MHRNNTKDLNAAESSYNDIFTLQTKSFFTSTPVNRMLTEVVEQENNSSEINSSFDSLDGRRLVNIKYIFESIQSIKHQGFDCTFRDLEFIKKRGKDFAVLFCFTCKVCGTKKL</sequence>
<accession>A0AAV0XXD1</accession>
<protein>
    <submittedName>
        <fullName evidence="1">Uncharacterized protein</fullName>
    </submittedName>
</protein>
<evidence type="ECO:0000313" key="1">
    <source>
        <dbReference type="EMBL" id="CAI6371871.1"/>
    </source>
</evidence>
<name>A0AAV0XXD1_9HEMI</name>
<dbReference type="Proteomes" id="UP001160148">
    <property type="component" value="Unassembled WGS sequence"/>
</dbReference>
<dbReference type="EMBL" id="CARXXK010001016">
    <property type="protein sequence ID" value="CAI6371871.1"/>
    <property type="molecule type" value="Genomic_DNA"/>
</dbReference>